<reference evidence="2" key="1">
    <citation type="submission" date="2021-11" db="EMBL/GenBank/DDBJ databases">
        <authorList>
            <person name="Denance N."/>
            <person name="Briand M."/>
            <person name="Dupas E."/>
            <person name="Durand K."/>
            <person name="Legendre B."/>
            <person name="Cunty A."/>
            <person name="Donnadieu C."/>
            <person name="Lopez Roques C."/>
            <person name="Cesbron S."/>
            <person name="Jacques M.A."/>
        </authorList>
    </citation>
    <scope>NUCLEOTIDE SEQUENCE</scope>
    <source>
        <strain evidence="2">CFBP8070</strain>
    </source>
</reference>
<proteinExistence type="predicted"/>
<evidence type="ECO:0000313" key="2">
    <source>
        <dbReference type="EMBL" id="MDC6409127.1"/>
    </source>
</evidence>
<dbReference type="EMBL" id="JAJKGN010000002">
    <property type="protein sequence ID" value="MDC6409127.1"/>
    <property type="molecule type" value="Genomic_DNA"/>
</dbReference>
<organism evidence="2 3">
    <name type="scientific">Xylella fastidiosa subsp. multiplex</name>
    <dbReference type="NCBI Taxonomy" id="644357"/>
    <lineage>
        <taxon>Bacteria</taxon>
        <taxon>Pseudomonadati</taxon>
        <taxon>Pseudomonadota</taxon>
        <taxon>Gammaproteobacteria</taxon>
        <taxon>Lysobacterales</taxon>
        <taxon>Lysobacteraceae</taxon>
        <taxon>Xylella</taxon>
    </lineage>
</organism>
<feature type="domain" description="DUF4224" evidence="1">
    <location>
        <begin position="20"/>
        <end position="63"/>
    </location>
</feature>
<comment type="caution">
    <text evidence="2">The sequence shown here is derived from an EMBL/GenBank/DDBJ whole genome shotgun (WGS) entry which is preliminary data.</text>
</comment>
<name>A0AAW6HYS7_XYLFS</name>
<gene>
    <name evidence="2" type="ORF">LOK82_11055</name>
</gene>
<dbReference type="InterPro" id="IPR025319">
    <property type="entry name" value="DUF4224"/>
</dbReference>
<evidence type="ECO:0000259" key="1">
    <source>
        <dbReference type="Pfam" id="PF13986"/>
    </source>
</evidence>
<dbReference type="Proteomes" id="UP001220702">
    <property type="component" value="Unassembled WGS sequence"/>
</dbReference>
<accession>A0AAW6HYS7</accession>
<dbReference type="RefSeq" id="WP_145510592.1">
    <property type="nucleotide sequence ID" value="NZ_CP117820.1"/>
</dbReference>
<evidence type="ECO:0000313" key="3">
    <source>
        <dbReference type="Proteomes" id="UP001220702"/>
    </source>
</evidence>
<dbReference type="Pfam" id="PF13986">
    <property type="entry name" value="DUF4224"/>
    <property type="match status" value="1"/>
</dbReference>
<sequence>MMNVQEKQTCGLPLAAGLCLSRSEVAELCGTPQRARQAAFLRKNGIRHYLDAHDWPVVLRAAIDAMPPSPMVRPVWKSNKVA</sequence>
<dbReference type="AlphaFoldDB" id="A0AAW6HYS7"/>
<protein>
    <submittedName>
        <fullName evidence="2">DUF4224 domain-containing protein</fullName>
    </submittedName>
</protein>
<reference evidence="2" key="2">
    <citation type="journal article" date="2023" name="Commun. Biol.">
        <title>Suspicions of two bridgehead invasions of Xylella fastidiosa subsp. multiplex in France.</title>
        <authorList>
            <person name="Dupas E."/>
            <person name="Durand K."/>
            <person name="Rieux A."/>
            <person name="Briand M."/>
            <person name="Pruvost O."/>
            <person name="Cunty A."/>
            <person name="Denance N."/>
            <person name="Donnadieu C."/>
            <person name="Legendre B."/>
            <person name="Lopez-Roques C."/>
            <person name="Cesbron S."/>
            <person name="Ravigne V."/>
            <person name="Jacques M.A."/>
        </authorList>
    </citation>
    <scope>NUCLEOTIDE SEQUENCE</scope>
    <source>
        <strain evidence="2">CFBP8070</strain>
    </source>
</reference>